<sequence length="696" mass="81738">MNQLFSTLTTSSYDWSIDFKTKKDFIAVANEIGYTFTSSKTTNEVSDFIKRKVVSLLSSNECPYEDYITVFNQFSYDFYCNNKNPNEFRFLAYLRFFLNFLDGYTINEQKWIEAHKLIQHYIYMANHNHPYLSLNEKHKIISEAVKRFRKKGITVDVIEGKIHLSDDQFKKILQRIDFRAQKLGDKLYQDILARIKSCYRRKHDRFYLRKELHPTNSQPEPNIPFGYLYNLSIKNLNTVKNHQAKKQISEVIELSKDLMTILELQWLNPYESLLSGQDIIPYLRKNLLHDELFTVHQYSNSNARKIINGMFNKNYNAKIPKDIDLSIYIDIFDIVNTTPSIDIQFIEKAELYSNLLGRYTENDIQSALNELCIEESQVNKYYLNPFDINAINYYEKPFIKNNEKIIYLNSYFHNDGFVWFLRAKLKHECAQKGIVGKKFNDLRGDISEEFIKNLLNAKKISHKSGLKYKVKGNAFQDISSSSKDGECDFIIETDDRIIFIEEKSKELDIESKSGDILSGLWDLALSLLNSQEQICRHEYLLRKQGKIEFENGFTLELKDRKIEKVSLTLFDFYSLADVNSVRSILTSFINSTISSTDNDPKVTEKIEKINKTFRKLQNIYKSDIFKKEYINPDNSLNTLNSRFFSSNQLITMLDHCTGNEDFLSIMNKTKAVGNNSQDWFLIFNYFAIDLYKNKNK</sequence>
<proteinExistence type="predicted"/>
<comment type="caution">
    <text evidence="1">The sequence shown here is derived from an EMBL/GenBank/DDBJ whole genome shotgun (WGS) entry which is preliminary data.</text>
</comment>
<organism evidence="1 2">
    <name type="scientific">Vibrio kanaloae</name>
    <dbReference type="NCBI Taxonomy" id="170673"/>
    <lineage>
        <taxon>Bacteria</taxon>
        <taxon>Pseudomonadati</taxon>
        <taxon>Pseudomonadota</taxon>
        <taxon>Gammaproteobacteria</taxon>
        <taxon>Vibrionales</taxon>
        <taxon>Vibrionaceae</taxon>
        <taxon>Vibrio</taxon>
    </lineage>
</organism>
<dbReference type="RefSeq" id="WP_136980315.1">
    <property type="nucleotide sequence ID" value="NZ_SYUV01000033.1"/>
</dbReference>
<evidence type="ECO:0000313" key="1">
    <source>
        <dbReference type="EMBL" id="TKF31879.1"/>
    </source>
</evidence>
<dbReference type="AlphaFoldDB" id="A0A4U1ZDT5"/>
<evidence type="ECO:0000313" key="2">
    <source>
        <dbReference type="Proteomes" id="UP000307574"/>
    </source>
</evidence>
<accession>A0A4U1ZDT5</accession>
<dbReference type="Proteomes" id="UP000307574">
    <property type="component" value="Unassembled WGS sequence"/>
</dbReference>
<dbReference type="EMBL" id="SYUV01000033">
    <property type="protein sequence ID" value="TKF31879.1"/>
    <property type="molecule type" value="Genomic_DNA"/>
</dbReference>
<gene>
    <name evidence="1" type="ORF">FCV50_10925</name>
</gene>
<reference evidence="1 2" key="1">
    <citation type="submission" date="2019-04" db="EMBL/GenBank/DDBJ databases">
        <title>A reverse ecology approach based on a biological definition of microbial populations.</title>
        <authorList>
            <person name="Arevalo P."/>
            <person name="Vaninsberghe D."/>
            <person name="Elsherbini J."/>
            <person name="Gore J."/>
            <person name="Polz M."/>
        </authorList>
    </citation>
    <scope>NUCLEOTIDE SEQUENCE [LARGE SCALE GENOMIC DNA]</scope>
    <source>
        <strain evidence="1 2">10N.261.46.F4</strain>
    </source>
</reference>
<name>A0A4U1ZDT5_9VIBR</name>
<protein>
    <submittedName>
        <fullName evidence="1">Uncharacterized protein</fullName>
    </submittedName>
</protein>